<dbReference type="Proteomes" id="UP001060170">
    <property type="component" value="Chromosome 10"/>
</dbReference>
<name>A0ACC0E6E4_9BASI</name>
<evidence type="ECO:0000313" key="2">
    <source>
        <dbReference type="Proteomes" id="UP001060170"/>
    </source>
</evidence>
<organism evidence="1 2">
    <name type="scientific">Puccinia striiformis f. sp. tritici</name>
    <dbReference type="NCBI Taxonomy" id="168172"/>
    <lineage>
        <taxon>Eukaryota</taxon>
        <taxon>Fungi</taxon>
        <taxon>Dikarya</taxon>
        <taxon>Basidiomycota</taxon>
        <taxon>Pucciniomycotina</taxon>
        <taxon>Pucciniomycetes</taxon>
        <taxon>Pucciniales</taxon>
        <taxon>Pucciniaceae</taxon>
        <taxon>Puccinia</taxon>
    </lineage>
</organism>
<protein>
    <submittedName>
        <fullName evidence="1">Uncharacterized protein</fullName>
    </submittedName>
</protein>
<gene>
    <name evidence="1" type="ORF">MJO28_010539</name>
</gene>
<keyword evidence="2" id="KW-1185">Reference proteome</keyword>
<comment type="caution">
    <text evidence="1">The sequence shown here is derived from an EMBL/GenBank/DDBJ whole genome shotgun (WGS) entry which is preliminary data.</text>
</comment>
<accession>A0ACC0E6E4</accession>
<reference evidence="2" key="1">
    <citation type="journal article" date="2018" name="BMC Genomics">
        <title>Genomic insights into host adaptation between the wheat stripe rust pathogen (Puccinia striiformis f. sp. tritici) and the barley stripe rust pathogen (Puccinia striiformis f. sp. hordei).</title>
        <authorList>
            <person name="Xia C."/>
            <person name="Wang M."/>
            <person name="Yin C."/>
            <person name="Cornejo O.E."/>
            <person name="Hulbert S.H."/>
            <person name="Chen X."/>
        </authorList>
    </citation>
    <scope>NUCLEOTIDE SEQUENCE [LARGE SCALE GENOMIC DNA]</scope>
    <source>
        <strain evidence="2">93-210</strain>
    </source>
</reference>
<reference evidence="2" key="2">
    <citation type="journal article" date="2018" name="Mol. Plant Microbe Interact.">
        <title>Genome sequence resources for the wheat stripe rust pathogen (Puccinia striiformis f. sp. tritici) and the barley stripe rust pathogen (Puccinia striiformis f. sp. hordei).</title>
        <authorList>
            <person name="Xia C."/>
            <person name="Wang M."/>
            <person name="Yin C."/>
            <person name="Cornejo O.E."/>
            <person name="Hulbert S.H."/>
            <person name="Chen X."/>
        </authorList>
    </citation>
    <scope>NUCLEOTIDE SEQUENCE [LARGE SCALE GENOMIC DNA]</scope>
    <source>
        <strain evidence="2">93-210</strain>
    </source>
</reference>
<dbReference type="EMBL" id="CM045874">
    <property type="protein sequence ID" value="KAI7944844.1"/>
    <property type="molecule type" value="Genomic_DNA"/>
</dbReference>
<sequence length="2366" mass="259067">MSSRIHRASELSRIPGSTSTKTTTTEYGQLSPVAKPGKACSILDMNLRSPLVSKQAPPSPPTSTPTQPPPVSLLKRKSVNFNDQLLRSARSVPNHRSRANTIASIPRTSTNTQNHGSAQQPLFSSRSHADQQKRARLSLAAPQLTLPISPSTSRNRSTNLRLLQSNGSPLGAQTEAKKKLARFYYDPSSLQAVPRRPKSPTLSTSAGSKQAGRRNPHRMLTDEDGALLVYSSDESSDSDYEVAFTLLSDTHGTRRTSSCSRLQRLQEKFNDDPVEELTELRPILKKTRAQILLAETVQQATAENGRPRLSLDPLPLLAYRRVIATTSSKTPGQTNSTLPGDTSGIALAGDVTALHHSAESLRKTIVASTSPSSKPGTDCAKDTSDFHGVDSSSLPGNPDSAISDAIEESLLSSARSCIITLQASLLPPPDEMRLDPVSPLAKLTSPQKLKLSKLGTLDGSPREPRGLLPRAPTSTPQLDLPKNTTRTRGRSWLRGRSKPSDSSSTPTTSSVTSGPLRTPESSPVRQSQSLPRGAITLREVEDAYISLHDHLDALVRHWKGLGPPCDADQQLRLRSLFADDAGACLMKCLVREVENLCRHDDAASVQPPATSVSNQPISNLRDEISRMMPLNPVSYVKQTSSNDASAPIPGIVNKSGASTNEIRRRVAEIETGQAALRCVAILWSWPSCMVNFDDCYTQRLLSLLLQIPKSSVLRRKKNLSAIGLMNHIFKLQRLKPATIEPHVTSVVDAIASTLYLSAGKSGDKGQKVLCLGLSALEQLTTQMPQHVVPNIGKFLEPLLASLTAPDSPMLRHQAAAGLGALINCTKAEWDMSYKTHARVQLHESRISAEALLKLQQGRKDAFKEKLSTFALAYYNDQNTFIRWLLLAKQFKRSLNEGDVAWVISVMATMIVLIGKRVRKLDPPLTRVFMPTINHLLKDSRTNHLATQLWDYYIYIMFQWSIDNRVHNTEQIWALDPVQLPFIMQLFRSAYFVPGNTLSAPTAPSPNAHNSSTANSDKYKSLLQPGKDSVVTSPQINQSVPNTSHQSASSSGNSQRQSGPQSSSHHIVLSAFLYGAVGFIKDNLAHPPVCLRSPSELLAMTRTCSRFHYLDTVWDEMIDPFLPNIMAGPHDEHRLYVYEILAALCRHESPDSPSETSWTLERLVHPPYHQPPIKPESTAEISLEALTNAALSSAVVPVEIPALDSLWICSRYDKVLPVIASSISSIQYIKGVKPGQWVMHPAAGSERIEDFRRVGPRSMFRLWQELIKSMASVYQTCDWIFDTELSASVSAIMNTLEQTIQIPACLGLRTEKEPHDSPNISIFLFRHLYGILKHGLGLEFMNRKLIATHDSEASGQNRKISLFSKTFSFVFTSPVAGEIANTLGPKDWVEYCALAQSVMDDFITARKVTGFNEKLYDLIDDLSDVLQACSQERLQQMFGRKVTGFNEKLYDLIDDLSDVLQACSQERLQQMFGKSSINIVIELLKIVEHGVLLDEPSLTPSSAIIIDACLKCMHGREGIDLLYSYEYSERCSLTTVCFFFDWSTVLSPFRNQSSSSTAFSEEFLSFVKTSAHDFIGAEEDIVEAVDDLSPISQLSQPSQSSAAHPKTADDSPMSHPDHSQSPPSSLKTSVEPDHPHTVQENVSNLLSLPAELSNPHIEKEDIVEAVDDLSPISQLSQPSQSSAAHPKTADDSPMSHPDHSQSPPSSLKTSVEPDHPHTVQENVSNLLSLPAELSNPHIESQSSLSVLDKASEETDGSCSKSHADTAAEVPAKIYHQEQSDSAPLEPSHSLVDCRLGSPLHDNRPSQERIARDDVYALRKREDTPETSSAKAAGVSDDRPDPSKSTESLQIEPSKSKHGSSPVRSLQLPSELRTRNESSRQHFDPRLSPGHRHEDNATKTPVDRLLSSNRLDVRDPALFGPIQSQESRIVQTGVEDLGVSHDPWVMIGPQAAWQMKFFTDPQLADPKAQDDLFDEIRQQAWYNRFTAQMEQSGPIVPKRRPVAQLNSSTNSTMRTNQSARPSGIPNLRSPSFTQPCTPTSLFAHEHRVSPITTSLGALGTLAPFAKRQAGKCLSFDPQQSASLEPAQSAREMLQNMSSRKPQGSSKGAVETGTSAGRTTLNKEDPPSTPQAPSESAISVKRKRDEPQCNLADQLNHPSPSTSTFAAVDLVSRGSSVEPSINLIGAPVDNVPSPSSLARKSPSQASSLRKSPVRPLLSALPDPALNNDDSSDPPPPRKKTKCSKSATTLPREVNDEVCNTPERDKSSSPPATQSQPDEVRSDDTTPAKLEAAPSNSPGLPGNTKANRRGSEIRQLLQDAKQSEILLESVSSSQLGRISKTASDILVSRARVTRSSSRRSSSNSNERLPN</sequence>
<evidence type="ECO:0000313" key="1">
    <source>
        <dbReference type="EMBL" id="KAI7944844.1"/>
    </source>
</evidence>
<proteinExistence type="predicted"/>
<reference evidence="1 2" key="3">
    <citation type="journal article" date="2022" name="Microbiol. Spectr.">
        <title>Folding features and dynamics of 3D genome architecture in plant fungal pathogens.</title>
        <authorList>
            <person name="Xia C."/>
        </authorList>
    </citation>
    <scope>NUCLEOTIDE SEQUENCE [LARGE SCALE GENOMIC DNA]</scope>
    <source>
        <strain evidence="1 2">93-210</strain>
    </source>
</reference>